<feature type="transmembrane region" description="Helical" evidence="1">
    <location>
        <begin position="197"/>
        <end position="213"/>
    </location>
</feature>
<feature type="transmembrane region" description="Helical" evidence="1">
    <location>
        <begin position="168"/>
        <end position="190"/>
    </location>
</feature>
<evidence type="ECO:0000313" key="3">
    <source>
        <dbReference type="Proteomes" id="UP001595962"/>
    </source>
</evidence>
<reference evidence="3" key="1">
    <citation type="journal article" date="2019" name="Int. J. Syst. Evol. Microbiol.">
        <title>The Global Catalogue of Microorganisms (GCM) 10K type strain sequencing project: providing services to taxonomists for standard genome sequencing and annotation.</title>
        <authorList>
            <consortium name="The Broad Institute Genomics Platform"/>
            <consortium name="The Broad Institute Genome Sequencing Center for Infectious Disease"/>
            <person name="Wu L."/>
            <person name="Ma J."/>
        </authorList>
    </citation>
    <scope>NUCLEOTIDE SEQUENCE [LARGE SCALE GENOMIC DNA]</scope>
    <source>
        <strain evidence="3">DT28</strain>
    </source>
</reference>
<gene>
    <name evidence="2" type="ORF">ACFO3I_16660</name>
</gene>
<accession>A0ABV9JQW5</accession>
<organism evidence="2 3">
    <name type="scientific">Rheinheimera marina</name>
    <dbReference type="NCBI Taxonomy" id="1774958"/>
    <lineage>
        <taxon>Bacteria</taxon>
        <taxon>Pseudomonadati</taxon>
        <taxon>Pseudomonadota</taxon>
        <taxon>Gammaproteobacteria</taxon>
        <taxon>Chromatiales</taxon>
        <taxon>Chromatiaceae</taxon>
        <taxon>Rheinheimera</taxon>
    </lineage>
</organism>
<keyword evidence="3" id="KW-1185">Reference proteome</keyword>
<keyword evidence="1" id="KW-0472">Membrane</keyword>
<feature type="transmembrane region" description="Helical" evidence="1">
    <location>
        <begin position="38"/>
        <end position="57"/>
    </location>
</feature>
<keyword evidence="2" id="KW-0436">Ligase</keyword>
<dbReference type="EMBL" id="JBHSGB010000017">
    <property type="protein sequence ID" value="MFC4656653.1"/>
    <property type="molecule type" value="Genomic_DNA"/>
</dbReference>
<feature type="transmembrane region" description="Helical" evidence="1">
    <location>
        <begin position="219"/>
        <end position="237"/>
    </location>
</feature>
<feature type="transmembrane region" description="Helical" evidence="1">
    <location>
        <begin position="96"/>
        <end position="114"/>
    </location>
</feature>
<keyword evidence="1" id="KW-0812">Transmembrane</keyword>
<feature type="transmembrane region" description="Helical" evidence="1">
    <location>
        <begin position="368"/>
        <end position="391"/>
    </location>
</feature>
<dbReference type="GO" id="GO:0016874">
    <property type="term" value="F:ligase activity"/>
    <property type="evidence" value="ECO:0007669"/>
    <property type="project" value="UniProtKB-KW"/>
</dbReference>
<feature type="transmembrane region" description="Helical" evidence="1">
    <location>
        <begin position="244"/>
        <end position="264"/>
    </location>
</feature>
<evidence type="ECO:0000313" key="2">
    <source>
        <dbReference type="EMBL" id="MFC4656653.1"/>
    </source>
</evidence>
<name>A0ABV9JQW5_9GAMM</name>
<protein>
    <submittedName>
        <fullName evidence="2">O-antigen ligase family protein</fullName>
    </submittedName>
</protein>
<feature type="transmembrane region" description="Helical" evidence="1">
    <location>
        <begin position="12"/>
        <end position="32"/>
    </location>
</feature>
<feature type="transmembrane region" description="Helical" evidence="1">
    <location>
        <begin position="336"/>
        <end position="356"/>
    </location>
</feature>
<dbReference type="Proteomes" id="UP001595962">
    <property type="component" value="Unassembled WGS sequence"/>
</dbReference>
<feature type="transmembrane region" description="Helical" evidence="1">
    <location>
        <begin position="64"/>
        <end position="84"/>
    </location>
</feature>
<feature type="transmembrane region" description="Helical" evidence="1">
    <location>
        <begin position="126"/>
        <end position="148"/>
    </location>
</feature>
<dbReference type="RefSeq" id="WP_377335914.1">
    <property type="nucleotide sequence ID" value="NZ_JBHSGB010000017.1"/>
</dbReference>
<proteinExistence type="predicted"/>
<comment type="caution">
    <text evidence="2">The sequence shown here is derived from an EMBL/GenBank/DDBJ whole genome shotgun (WGS) entry which is preliminary data.</text>
</comment>
<evidence type="ECO:0000256" key="1">
    <source>
        <dbReference type="SAM" id="Phobius"/>
    </source>
</evidence>
<keyword evidence="1" id="KW-1133">Transmembrane helix</keyword>
<sequence>MQSLTAWRGADRLLLGLYSAYLLVDACNGFLLNELGRAFGLSALYKLTLMGLTFWRLTTLAPALASGLMLVGCVLLLGPGYSWLRYGLPLTEDIALVLKLLAPALCFAYFAALCRTNPDEFRRSSYWLLGLNLATVLLNFALGAFGFGYSSYLPQPHLATQALGSKGFFNAANEVSVVLLALTALSLPLLWQRQKGAFGLLAVALCGCASLLMTKSGLAGVLLLAALVPVWWLWSQLSQKQRAVLLATVALSVLLVAFNLPALLAKLGLWQKLQYVYQNQGLAGVLLSSRDQYALAIWQISSDYYSALHRLFGIGLAGVSNHSWKYWAESDAFDLFIFYGVPGALWASWLFFGFLLHSLVCHLKRPSVLSASVLLLNALLLSIAVVAGHVLSSGMLWPLWALANAWLLLPAEETPDAE</sequence>